<feature type="compositionally biased region" description="Polar residues" evidence="11">
    <location>
        <begin position="642"/>
        <end position="654"/>
    </location>
</feature>
<dbReference type="GO" id="GO:0005524">
    <property type="term" value="F:ATP binding"/>
    <property type="evidence" value="ECO:0007669"/>
    <property type="project" value="UniProtKB-KW"/>
</dbReference>
<dbReference type="Gene3D" id="3.90.70.10">
    <property type="entry name" value="Cysteine proteinases"/>
    <property type="match status" value="1"/>
</dbReference>
<dbReference type="SUPFAM" id="SSF54001">
    <property type="entry name" value="Cysteine proteinases"/>
    <property type="match status" value="1"/>
</dbReference>
<dbReference type="CDD" id="cd18809">
    <property type="entry name" value="SF1_C_RecD"/>
    <property type="match status" value="1"/>
</dbReference>
<dbReference type="InterPro" id="IPR001394">
    <property type="entry name" value="Peptidase_C19_UCH"/>
</dbReference>
<comment type="cofactor">
    <cofactor evidence="9">
        <name>Mg(2+)</name>
        <dbReference type="ChEBI" id="CHEBI:18420"/>
    </cofactor>
</comment>
<keyword evidence="10" id="KW-0175">Coiled coil</keyword>
<keyword evidence="2 9" id="KW-0227">DNA damage</keyword>
<dbReference type="PANTHER" id="PTHR47642">
    <property type="entry name" value="ATP-DEPENDENT DNA HELICASE"/>
    <property type="match status" value="1"/>
</dbReference>
<sequence>MEKFKERYKKNNLECQKKSRENYKQNRQEYLKSFSERYRNKRTEHTQKISKRYYNNHQLFKLKRLQEYRKKIDANRSYFRQYYLEKKEQMTETRLRNRKYKKTRLEEFRKTKNTNNAPGSTLSRPRRVKHARLFPLRGHKEKWIKTLMTKLKGTSIASRRIQAEELIKWGLKYRTVQLHLFGSSFEELKRKSLSLLEKIGTETNVSSEDILGAGEHSVHTELYYLDPIYRPLPADKTYELNDQGIVMNLLDVTKKKTWRCNPHVCDNEFDATRMKTIMTSIANIRDDDICDIRQFLQHFDLCSSEYSDPGKLGHPISCHTLKNCISQLLYLRHLSPHFLLIRQFLTTFYNTRRSVNNMDSINSAIQNCQISTLEQIALDFKAKGQEFQVGSVTFQNEDEIKTRYKSAFEILTKKSQDLPTHPCLSCERLCYRRDTTEISKMKVLPKCDEWKRLMEYAQTNGISQEYICHNCLLKFRGNKLPASCVLNDLESRALPPEIACLNSYEKLLIQRAKAFQTVVRMGSVSGQSRPNLLQKVVGRTFHLPLPIEETIKKLPNPADPIIRQQELFVTIRGLPNKSKKIWQSNVDINKLYAALRWLQDHNPLYKDIQLESASDIQRHIERLDSDDLIVHEERDEDDDGQPVNNSRNEQPAMLTQRNPEDEYYDQYTIQALEGSRQNDTCTNLYQMLKVQGDPIDFRCTDLDLRCFPDLYPYGSNGQYVTRQVPLMPSEFVKNKVLSKHERYRLNIQYIFHLFHEANIRALKAGIFHKLNIIGNTGNLSAFKCLEMLKTMQLESNMVTIFSRLRNSAQFWSKPRTDISTMITWYGPVTFFVTFSPSEYNWADLGAFLRSVNPNSDGKTTSALVATDPLSASRFIDNKFKAMLDFIQSDDEPLGKVVHYAWRREYQTRGLQHFHMLIWINDAPVIGISPNEDIAEFINKHITAHKPDHMSFPTLAERVSFYQTHHHNTYCKRLKKTNSGKFVSVCRFGFPRAVTKSLILHDVSQSIAGRRTLSKKRLYDVPREKHETCINDYSPALLLAWNGNMDIQFIGEKSCALSNYVTKYQTKAEKSNLGETFNVLNSLKSFHSNLWNIALRTLSSRECGVMEACDTLLGLPLFGTDKNTTIKWVDVSMIRSRKLKSKSVIEEMDASSDDIFCPSMVDTHYPNRPEALEDTCLFDFVSKYDVVKVQPKSEYAIFFEYPGVGFIKQRPSPCLIKHKIFNVSLEPEKYFHSLLLLFKPWREFEDLKGTHTTYADAFHESFDLIDSAMKHHDRLEYLRKSKEELSKAVESAIQKEAAEPIPEDQHMQMEAENAMCDLRAVNDNVENAEDLEILISNLNEDQARIFNHVVSRLGNTDSSPLRHFISGVGGTGKSYLIKTIKTYVKCTLGKDVAVTAPTGVAAHNIGGITIHRLLQLPVEHGTTPEYKALSNDVLKIIRDNMKCVILLIVDEISMVSNITLMYIHLRLAEVFNTADKNDGWFGQIHILVFGDLLQLKPVMEQPPFKKVSQDTIDKCVSCMGTIDIWREVFTYDELTINVRQNKDPEFGHLLGRARIGALNDHDVQLLCTRLVPFKSKTIPSRRAELAKYVLDQDTNSLVILSTREHCKSLNGACLDQIGSEEIICIAEDSFDCAPGKKKKAQSKLTKLEDNASRTAGLEHQLVLKQDCRVMLTRNFDVSTGLVNGSLGRISEFKYDPDGKLDFVQVQFGDKLHDIERTTSKFEIFPGAYIYRKQFPLTIAYAITVHKCQGISIDSAILDIGQSIFTQGQSYVALSRVTTLKGLHLINFDPLKCEAAEDCIIEYNRLRNKFRPDLPEISLVQSTFPSTKDVKWVDIKDKRVQDQEIVPQTSVAIPIPGFCNTDGVSCYANATVQALFSSKPIIMELLKLQGNPPLKKLAAAYVSNVGTLNCQELRNEIGAPFTADQQQDASEFYQAVLQVYDTLQRQLAVTLNTVVKCARCSHEFRRQDEVHSSLSLSVTCTTATIHQLLEKYQDWDELDGTTCSSCSYVGSQCQKIEIKSASQLLVLTLKLWTNVRKITNFKLNSLPSSVVKINNSSYVLKSAIFHEGTAISSGHYRTIIKHGTVFHHANDTRITQGRWPASAKDVYIVLLEKKS</sequence>
<dbReference type="InterPro" id="IPR049163">
    <property type="entry name" value="Pif1-like_2B_dom"/>
</dbReference>
<comment type="catalytic activity">
    <reaction evidence="9">
        <text>ATP + H2O = ADP + phosphate + H(+)</text>
        <dbReference type="Rhea" id="RHEA:13065"/>
        <dbReference type="ChEBI" id="CHEBI:15377"/>
        <dbReference type="ChEBI" id="CHEBI:15378"/>
        <dbReference type="ChEBI" id="CHEBI:30616"/>
        <dbReference type="ChEBI" id="CHEBI:43474"/>
        <dbReference type="ChEBI" id="CHEBI:456216"/>
        <dbReference type="EC" id="5.6.2.3"/>
    </reaction>
</comment>
<keyword evidence="5 9" id="KW-0067">ATP-binding</keyword>
<comment type="similarity">
    <text evidence="9">Belongs to the helicase family.</text>
</comment>
<dbReference type="GO" id="GO:0000723">
    <property type="term" value="P:telomere maintenance"/>
    <property type="evidence" value="ECO:0007669"/>
    <property type="project" value="InterPro"/>
</dbReference>
<dbReference type="SUPFAM" id="SSF52540">
    <property type="entry name" value="P-loop containing nucleoside triphosphate hydrolases"/>
    <property type="match status" value="2"/>
</dbReference>
<evidence type="ECO:0000256" key="9">
    <source>
        <dbReference type="RuleBase" id="RU363044"/>
    </source>
</evidence>
<dbReference type="InterPro" id="IPR028889">
    <property type="entry name" value="USP"/>
</dbReference>
<dbReference type="GO" id="GO:0043139">
    <property type="term" value="F:5'-3' DNA helicase activity"/>
    <property type="evidence" value="ECO:0007669"/>
    <property type="project" value="UniProtKB-EC"/>
</dbReference>
<dbReference type="InterPro" id="IPR010285">
    <property type="entry name" value="DNA_helicase_pif1-like_DEAD"/>
</dbReference>
<feature type="coiled-coil region" evidence="10">
    <location>
        <begin position="1"/>
        <end position="33"/>
    </location>
</feature>
<evidence type="ECO:0000256" key="1">
    <source>
        <dbReference type="ARBA" id="ARBA00022741"/>
    </source>
</evidence>
<keyword evidence="9" id="KW-0233">DNA recombination</keyword>
<evidence type="ECO:0000256" key="3">
    <source>
        <dbReference type="ARBA" id="ARBA00022801"/>
    </source>
</evidence>
<evidence type="ECO:0000256" key="7">
    <source>
        <dbReference type="ARBA" id="ARBA00023204"/>
    </source>
</evidence>
<evidence type="ECO:0000256" key="2">
    <source>
        <dbReference type="ARBA" id="ARBA00022763"/>
    </source>
</evidence>
<protein>
    <recommendedName>
        <fullName evidence="9">ATP-dependent DNA helicase</fullName>
        <ecNumber evidence="9">5.6.2.3</ecNumber>
    </recommendedName>
</protein>
<dbReference type="InterPro" id="IPR027417">
    <property type="entry name" value="P-loop_NTPase"/>
</dbReference>
<keyword evidence="8" id="KW-0413">Isomerase</keyword>
<dbReference type="Pfam" id="PF21530">
    <property type="entry name" value="Pif1_2B_dom"/>
    <property type="match status" value="1"/>
</dbReference>
<dbReference type="GO" id="GO:0004843">
    <property type="term" value="F:cysteine-type deubiquitinase activity"/>
    <property type="evidence" value="ECO:0007669"/>
    <property type="project" value="InterPro"/>
</dbReference>
<dbReference type="InterPro" id="IPR038765">
    <property type="entry name" value="Papain-like_cys_pep_sf"/>
</dbReference>
<dbReference type="PROSITE" id="PS50235">
    <property type="entry name" value="USP_3"/>
    <property type="match status" value="1"/>
</dbReference>
<evidence type="ECO:0000256" key="6">
    <source>
        <dbReference type="ARBA" id="ARBA00023125"/>
    </source>
</evidence>
<dbReference type="GO" id="GO:0006281">
    <property type="term" value="P:DNA repair"/>
    <property type="evidence" value="ECO:0007669"/>
    <property type="project" value="UniProtKB-KW"/>
</dbReference>
<dbReference type="Pfam" id="PF20209">
    <property type="entry name" value="DUF6570"/>
    <property type="match status" value="1"/>
</dbReference>
<dbReference type="Pfam" id="PF14214">
    <property type="entry name" value="Helitron_like_N"/>
    <property type="match status" value="1"/>
</dbReference>
<organism evidence="13">
    <name type="scientific">Cacopsylla melanoneura</name>
    <dbReference type="NCBI Taxonomy" id="428564"/>
    <lineage>
        <taxon>Eukaryota</taxon>
        <taxon>Metazoa</taxon>
        <taxon>Ecdysozoa</taxon>
        <taxon>Arthropoda</taxon>
        <taxon>Hexapoda</taxon>
        <taxon>Insecta</taxon>
        <taxon>Pterygota</taxon>
        <taxon>Neoptera</taxon>
        <taxon>Paraneoptera</taxon>
        <taxon>Hemiptera</taxon>
        <taxon>Sternorrhyncha</taxon>
        <taxon>Psylloidea</taxon>
        <taxon>Psyllidae</taxon>
        <taxon>Psyllinae</taxon>
        <taxon>Cacopsylla</taxon>
    </lineage>
</organism>
<dbReference type="Gene3D" id="3.40.50.300">
    <property type="entry name" value="P-loop containing nucleotide triphosphate hydrolases"/>
    <property type="match status" value="1"/>
</dbReference>
<evidence type="ECO:0000256" key="11">
    <source>
        <dbReference type="SAM" id="MobiDB-lite"/>
    </source>
</evidence>
<keyword evidence="7 9" id="KW-0234">DNA repair</keyword>
<dbReference type="EC" id="5.6.2.3" evidence="9"/>
<keyword evidence="3 9" id="KW-0378">Hydrolase</keyword>
<keyword evidence="4 9" id="KW-0347">Helicase</keyword>
<proteinExistence type="inferred from homology"/>
<feature type="region of interest" description="Disordered" evidence="11">
    <location>
        <begin position="633"/>
        <end position="654"/>
    </location>
</feature>
<name>A0A8D8LHK2_9HEMI</name>
<dbReference type="CDD" id="cd02257">
    <property type="entry name" value="Peptidase_C19"/>
    <property type="match status" value="1"/>
</dbReference>
<evidence type="ECO:0000256" key="5">
    <source>
        <dbReference type="ARBA" id="ARBA00022840"/>
    </source>
</evidence>
<dbReference type="Pfam" id="PF00443">
    <property type="entry name" value="UCH"/>
    <property type="match status" value="1"/>
</dbReference>
<dbReference type="InterPro" id="IPR051055">
    <property type="entry name" value="PIF1_helicase"/>
</dbReference>
<evidence type="ECO:0000256" key="10">
    <source>
        <dbReference type="SAM" id="Coils"/>
    </source>
</evidence>
<feature type="coiled-coil region" evidence="10">
    <location>
        <begin position="1274"/>
        <end position="1340"/>
    </location>
</feature>
<dbReference type="EMBL" id="HBUF01001539">
    <property type="protein sequence ID" value="CAG6605972.1"/>
    <property type="molecule type" value="Transcribed_RNA"/>
</dbReference>
<evidence type="ECO:0000256" key="8">
    <source>
        <dbReference type="ARBA" id="ARBA00023235"/>
    </source>
</evidence>
<accession>A0A8D8LHK2</accession>
<evidence type="ECO:0000259" key="12">
    <source>
        <dbReference type="PROSITE" id="PS50235"/>
    </source>
</evidence>
<keyword evidence="1 9" id="KW-0547">Nucleotide-binding</keyword>
<dbReference type="GO" id="GO:0006310">
    <property type="term" value="P:DNA recombination"/>
    <property type="evidence" value="ECO:0007669"/>
    <property type="project" value="UniProtKB-KW"/>
</dbReference>
<dbReference type="InterPro" id="IPR046700">
    <property type="entry name" value="DUF6570"/>
</dbReference>
<dbReference type="PANTHER" id="PTHR47642:SF5">
    <property type="entry name" value="ATP-DEPENDENT DNA HELICASE"/>
    <property type="match status" value="1"/>
</dbReference>
<dbReference type="GO" id="GO:0016579">
    <property type="term" value="P:protein deubiquitination"/>
    <property type="evidence" value="ECO:0007669"/>
    <property type="project" value="InterPro"/>
</dbReference>
<keyword evidence="6" id="KW-0238">DNA-binding</keyword>
<evidence type="ECO:0000313" key="13">
    <source>
        <dbReference type="EMBL" id="CAG6605972.1"/>
    </source>
</evidence>
<evidence type="ECO:0000256" key="4">
    <source>
        <dbReference type="ARBA" id="ARBA00022806"/>
    </source>
</evidence>
<reference evidence="13" key="1">
    <citation type="submission" date="2021-05" db="EMBL/GenBank/DDBJ databases">
        <authorList>
            <person name="Alioto T."/>
            <person name="Alioto T."/>
            <person name="Gomez Garrido J."/>
        </authorList>
    </citation>
    <scope>NUCLEOTIDE SEQUENCE</scope>
</reference>
<dbReference type="InterPro" id="IPR025476">
    <property type="entry name" value="Helitron_helicase-like"/>
</dbReference>
<dbReference type="Pfam" id="PF05970">
    <property type="entry name" value="PIF1"/>
    <property type="match status" value="1"/>
</dbReference>
<feature type="domain" description="USP" evidence="12">
    <location>
        <begin position="1854"/>
        <end position="2112"/>
    </location>
</feature>